<dbReference type="AlphaFoldDB" id="A0A6A4P968"/>
<reference evidence="3" key="1">
    <citation type="journal article" date="2020" name="Nat. Commun.">
        <title>Genome sequence of the cluster root forming white lupin.</title>
        <authorList>
            <person name="Hufnagel B."/>
            <person name="Marques A."/>
            <person name="Soriano A."/>
            <person name="Marques L."/>
            <person name="Divol F."/>
            <person name="Doumas P."/>
            <person name="Sallet E."/>
            <person name="Mancinotti D."/>
            <person name="Carrere S."/>
            <person name="Marande W."/>
            <person name="Arribat S."/>
            <person name="Keller J."/>
            <person name="Huneau C."/>
            <person name="Blein T."/>
            <person name="Aime D."/>
            <person name="Laguerre M."/>
            <person name="Taylor J."/>
            <person name="Schubert V."/>
            <person name="Nelson M."/>
            <person name="Geu-Flores F."/>
            <person name="Crespi M."/>
            <person name="Gallardo-Guerrero K."/>
            <person name="Delaux P.-M."/>
            <person name="Salse J."/>
            <person name="Berges H."/>
            <person name="Guyot R."/>
            <person name="Gouzy J."/>
            <person name="Peret B."/>
        </authorList>
    </citation>
    <scope>NUCLEOTIDE SEQUENCE [LARGE SCALE GENOMIC DNA]</scope>
    <source>
        <strain evidence="3">cv. Amiga</strain>
    </source>
</reference>
<dbReference type="PANTHER" id="PTHR30540:SF14">
    <property type="entry name" value="POTASSIUM TRANSPORTER 1"/>
    <property type="match status" value="1"/>
</dbReference>
<gene>
    <name evidence="2" type="ORF">Lalb_Chr15g0083031</name>
</gene>
<evidence type="ECO:0000259" key="1">
    <source>
        <dbReference type="Pfam" id="PF22776"/>
    </source>
</evidence>
<evidence type="ECO:0000313" key="3">
    <source>
        <dbReference type="Proteomes" id="UP000447434"/>
    </source>
</evidence>
<dbReference type="Proteomes" id="UP000447434">
    <property type="component" value="Chromosome 15"/>
</dbReference>
<dbReference type="GO" id="GO:0016020">
    <property type="term" value="C:membrane"/>
    <property type="evidence" value="ECO:0007669"/>
    <property type="project" value="InterPro"/>
</dbReference>
<name>A0A6A4P968_LUPAL</name>
<evidence type="ECO:0000313" key="2">
    <source>
        <dbReference type="EMBL" id="KAE9598630.1"/>
    </source>
</evidence>
<keyword evidence="3" id="KW-1185">Reference proteome</keyword>
<dbReference type="GO" id="GO:0015079">
    <property type="term" value="F:potassium ion transmembrane transporter activity"/>
    <property type="evidence" value="ECO:0007669"/>
    <property type="project" value="InterPro"/>
</dbReference>
<dbReference type="EMBL" id="WOCE01000015">
    <property type="protein sequence ID" value="KAE9598630.1"/>
    <property type="molecule type" value="Genomic_DNA"/>
</dbReference>
<dbReference type="Pfam" id="PF22776">
    <property type="entry name" value="K_trans_C"/>
    <property type="match status" value="1"/>
</dbReference>
<feature type="domain" description="K+ potassium transporter C-terminal" evidence="1">
    <location>
        <begin position="18"/>
        <end position="84"/>
    </location>
</feature>
<comment type="caution">
    <text evidence="2">The sequence shown here is derived from an EMBL/GenBank/DDBJ whole genome shotgun (WGS) entry which is preliminary data.</text>
</comment>
<accession>A0A6A4P968</accession>
<organism evidence="2 3">
    <name type="scientific">Lupinus albus</name>
    <name type="common">White lupine</name>
    <name type="synonym">Lupinus termis</name>
    <dbReference type="NCBI Taxonomy" id="3870"/>
    <lineage>
        <taxon>Eukaryota</taxon>
        <taxon>Viridiplantae</taxon>
        <taxon>Streptophyta</taxon>
        <taxon>Embryophyta</taxon>
        <taxon>Tracheophyta</taxon>
        <taxon>Spermatophyta</taxon>
        <taxon>Magnoliopsida</taxon>
        <taxon>eudicotyledons</taxon>
        <taxon>Gunneridae</taxon>
        <taxon>Pentapetalae</taxon>
        <taxon>rosids</taxon>
        <taxon>fabids</taxon>
        <taxon>Fabales</taxon>
        <taxon>Fabaceae</taxon>
        <taxon>Papilionoideae</taxon>
        <taxon>50 kb inversion clade</taxon>
        <taxon>genistoids sensu lato</taxon>
        <taxon>core genistoids</taxon>
        <taxon>Genisteae</taxon>
        <taxon>Lupinus</taxon>
    </lineage>
</organism>
<dbReference type="PANTHER" id="PTHR30540">
    <property type="entry name" value="OSMOTIC STRESS POTASSIUM TRANSPORTER"/>
    <property type="match status" value="1"/>
</dbReference>
<dbReference type="OrthoDB" id="504708at2759"/>
<dbReference type="InterPro" id="IPR003855">
    <property type="entry name" value="K+_transporter"/>
</dbReference>
<proteinExistence type="predicted"/>
<protein>
    <submittedName>
        <fullName evidence="2">Putative potassium transporter</fullName>
    </submittedName>
</protein>
<sequence>MRNGDDHLEESLYKDESLQILKAKEYGVTSLIGHSYAKAKNSSSIIKKFAINIVFAFLSKNCRDPDVILNLDYTSLLEVGMIYHV</sequence>
<dbReference type="InterPro" id="IPR053952">
    <property type="entry name" value="K_trans_C"/>
</dbReference>